<reference evidence="6 7" key="1">
    <citation type="journal article" date="2012" name="J. Bacteriol.">
        <title>Genome Sequence of n-Alkane-Degrading Hydrocarboniphaga effusa Strain AP103T (ATCC BAA-332T).</title>
        <authorList>
            <person name="Chang H.K."/>
            <person name="Zylstra G.J."/>
            <person name="Chae J.C."/>
        </authorList>
    </citation>
    <scope>NUCLEOTIDE SEQUENCE [LARGE SCALE GENOMIC DNA]</scope>
    <source>
        <strain evidence="6 7">AP103</strain>
    </source>
</reference>
<evidence type="ECO:0000313" key="6">
    <source>
        <dbReference type="EMBL" id="EIT67822.1"/>
    </source>
</evidence>
<protein>
    <recommendedName>
        <fullName evidence="5">FAD-dependent oxidoreductase 2 FAD-binding domain-containing protein</fullName>
    </recommendedName>
</protein>
<evidence type="ECO:0000256" key="3">
    <source>
        <dbReference type="ARBA" id="ARBA00022827"/>
    </source>
</evidence>
<dbReference type="EMBL" id="AKGD01000004">
    <property type="protein sequence ID" value="EIT67822.1"/>
    <property type="molecule type" value="Genomic_DNA"/>
</dbReference>
<keyword evidence="2" id="KW-0285">Flavoprotein</keyword>
<evidence type="ECO:0000313" key="7">
    <source>
        <dbReference type="Proteomes" id="UP000003704"/>
    </source>
</evidence>
<feature type="domain" description="FAD-dependent oxidoreductase 2 FAD-binding" evidence="5">
    <location>
        <begin position="32"/>
        <end position="538"/>
    </location>
</feature>
<gene>
    <name evidence="6" type="ORF">WQQ_42570</name>
</gene>
<evidence type="ECO:0000259" key="5">
    <source>
        <dbReference type="Pfam" id="PF00890"/>
    </source>
</evidence>
<organism evidence="6 7">
    <name type="scientific">Hydrocarboniphaga effusa AP103</name>
    <dbReference type="NCBI Taxonomy" id="1172194"/>
    <lineage>
        <taxon>Bacteria</taxon>
        <taxon>Pseudomonadati</taxon>
        <taxon>Pseudomonadota</taxon>
        <taxon>Gammaproteobacteria</taxon>
        <taxon>Nevskiales</taxon>
        <taxon>Nevskiaceae</taxon>
        <taxon>Hydrocarboniphaga</taxon>
    </lineage>
</organism>
<accession>I7Z846</accession>
<comment type="caution">
    <text evidence="6">The sequence shown here is derived from an EMBL/GenBank/DDBJ whole genome shotgun (WGS) entry which is preliminary data.</text>
</comment>
<evidence type="ECO:0000256" key="2">
    <source>
        <dbReference type="ARBA" id="ARBA00022630"/>
    </source>
</evidence>
<proteinExistence type="predicted"/>
<comment type="cofactor">
    <cofactor evidence="1">
        <name>FAD</name>
        <dbReference type="ChEBI" id="CHEBI:57692"/>
    </cofactor>
</comment>
<dbReference type="PANTHER" id="PTHR43400:SF10">
    <property type="entry name" value="3-OXOSTEROID 1-DEHYDROGENASE"/>
    <property type="match status" value="1"/>
</dbReference>
<dbReference type="Gene3D" id="3.50.50.60">
    <property type="entry name" value="FAD/NAD(P)-binding domain"/>
    <property type="match status" value="2"/>
</dbReference>
<dbReference type="NCBIfam" id="NF005511">
    <property type="entry name" value="PRK07121.1-4"/>
    <property type="match status" value="1"/>
</dbReference>
<dbReference type="PATRIC" id="fig|1172194.4.peg.4124"/>
<dbReference type="InterPro" id="IPR027477">
    <property type="entry name" value="Succ_DH/fumarate_Rdtase_cat_sf"/>
</dbReference>
<dbReference type="AlphaFoldDB" id="I7Z846"/>
<dbReference type="STRING" id="1172194.WQQ_42570"/>
<keyword evidence="7" id="KW-1185">Reference proteome</keyword>
<evidence type="ECO:0000256" key="1">
    <source>
        <dbReference type="ARBA" id="ARBA00001974"/>
    </source>
</evidence>
<dbReference type="InterPro" id="IPR050315">
    <property type="entry name" value="FAD-oxidoreductase_2"/>
</dbReference>
<dbReference type="PANTHER" id="PTHR43400">
    <property type="entry name" value="FUMARATE REDUCTASE"/>
    <property type="match status" value="1"/>
</dbReference>
<dbReference type="SUPFAM" id="SSF51905">
    <property type="entry name" value="FAD/NAD(P)-binding domain"/>
    <property type="match status" value="1"/>
</dbReference>
<dbReference type="GO" id="GO:0008202">
    <property type="term" value="P:steroid metabolic process"/>
    <property type="evidence" value="ECO:0007669"/>
    <property type="project" value="UniProtKB-ARBA"/>
</dbReference>
<keyword evidence="3" id="KW-0274">FAD</keyword>
<dbReference type="GO" id="GO:0016491">
    <property type="term" value="F:oxidoreductase activity"/>
    <property type="evidence" value="ECO:0007669"/>
    <property type="project" value="UniProtKB-KW"/>
</dbReference>
<dbReference type="Gene3D" id="3.90.700.10">
    <property type="entry name" value="Succinate dehydrogenase/fumarate reductase flavoprotein, catalytic domain"/>
    <property type="match status" value="1"/>
</dbReference>
<dbReference type="InterPro" id="IPR003953">
    <property type="entry name" value="FAD-dep_OxRdtase_2_FAD-bd"/>
</dbReference>
<dbReference type="InterPro" id="IPR036188">
    <property type="entry name" value="FAD/NAD-bd_sf"/>
</dbReference>
<keyword evidence="4" id="KW-0560">Oxidoreductase</keyword>
<dbReference type="RefSeq" id="WP_007187192.1">
    <property type="nucleotide sequence ID" value="NZ_AKGD01000004.1"/>
</dbReference>
<name>I7Z846_9GAMM</name>
<dbReference type="SUPFAM" id="SSF56425">
    <property type="entry name" value="Succinate dehydrogenase/fumarate reductase flavoprotein, catalytic domain"/>
    <property type="match status" value="1"/>
</dbReference>
<evidence type="ECO:0000256" key="4">
    <source>
        <dbReference type="ARBA" id="ARBA00023002"/>
    </source>
</evidence>
<dbReference type="OrthoDB" id="337830at2"/>
<sequence length="577" mass="62014">MSADELASRWDLPIEPPLTVDPEQHPWSEAADLVVVGVGGAGIAAALEALEHGASVIALDRYGLGGSTKANGGVFYAGGGTALQRQAGEQDTAEEMFRYLKLETDGVVQDETLRRFCDESVETVDWLLRHGAQLSSALCKDKTSYPPLDKFLYHSDSSLAAPYARQAKPAARGHRGYTTNGKKAWGLGGAIYDPLREAAVKLGLKLHVHAEALQLALDAGGRVIGVKALVIPADSPAHAAYARCIASASQWLGALPPSFPLAGLTQRIGQRYLRKAAAIEREHRVPRWYRAHHGVLLSAGGFVMNRKMIDELAPKYSAGMPLGTLGDTGSGIALGVGVGGAFDLPHRISAWRFINPPLAWAKGALVNQRGERFVNEMLYGASIGDAMVERNGGKAWIVLDARLRRDAMAQARDPSTVPFQRDVALVNLWFNARQAPTLDALADRIGFDRQTLTRTIADYNKAARGEIDDAFEKRSGECAQISEGPFYAIDASIDSKWLPLPTMTIGGLRVDERRGLVRRADGSTIDGLYAAGRTAVGICSNIYVSGLSYADCVFSGRRAARDVAAARSANQRQTAEA</sequence>
<dbReference type="Proteomes" id="UP000003704">
    <property type="component" value="Unassembled WGS sequence"/>
</dbReference>
<dbReference type="Pfam" id="PF00890">
    <property type="entry name" value="FAD_binding_2"/>
    <property type="match status" value="1"/>
</dbReference>